<keyword evidence="2" id="KW-0843">Virulence</keyword>
<evidence type="ECO:0000313" key="7">
    <source>
        <dbReference type="Proteomes" id="UP000794436"/>
    </source>
</evidence>
<dbReference type="OrthoDB" id="10066789at2759"/>
<dbReference type="InterPro" id="IPR009003">
    <property type="entry name" value="Peptidase_S1_PA"/>
</dbReference>
<dbReference type="AlphaFoldDB" id="A0A8K1CJ98"/>
<accession>A0A8K1CJ98</accession>
<keyword evidence="1" id="KW-0732">Signal</keyword>
<protein>
    <recommendedName>
        <fullName evidence="5">Peptidase S1 domain-containing protein</fullName>
    </recommendedName>
</protein>
<dbReference type="PANTHER" id="PTHR24276:SF98">
    <property type="entry name" value="FI18310P1-RELATED"/>
    <property type="match status" value="1"/>
</dbReference>
<comment type="caution">
    <text evidence="6">The sequence shown here is derived from an EMBL/GenBank/DDBJ whole genome shotgun (WGS) entry which is preliminary data.</text>
</comment>
<dbReference type="SUPFAM" id="SSF50494">
    <property type="entry name" value="Trypsin-like serine proteases"/>
    <property type="match status" value="1"/>
</dbReference>
<keyword evidence="4" id="KW-0325">Glycoprotein</keyword>
<dbReference type="EMBL" id="SPLM01000039">
    <property type="protein sequence ID" value="TMW64599.1"/>
    <property type="molecule type" value="Genomic_DNA"/>
</dbReference>
<reference evidence="6" key="1">
    <citation type="submission" date="2019-03" db="EMBL/GenBank/DDBJ databases">
        <title>Long read genome sequence of the mycoparasitic Pythium oligandrum ATCC 38472 isolated from sugarbeet rhizosphere.</title>
        <authorList>
            <person name="Gaulin E."/>
        </authorList>
    </citation>
    <scope>NUCLEOTIDE SEQUENCE</scope>
    <source>
        <strain evidence="6">ATCC 38472_TT</strain>
    </source>
</reference>
<dbReference type="GO" id="GO:0004252">
    <property type="term" value="F:serine-type endopeptidase activity"/>
    <property type="evidence" value="ECO:0007669"/>
    <property type="project" value="InterPro"/>
</dbReference>
<dbReference type="Gene3D" id="2.40.10.10">
    <property type="entry name" value="Trypsin-like serine proteases"/>
    <property type="match status" value="1"/>
</dbReference>
<evidence type="ECO:0000256" key="2">
    <source>
        <dbReference type="ARBA" id="ARBA00023026"/>
    </source>
</evidence>
<dbReference type="InterPro" id="IPR018114">
    <property type="entry name" value="TRYPSIN_HIS"/>
</dbReference>
<sequence length="369" mass="40437">MITLDLSTLKTSRVDDVVYMNSSLCDYQVCTLPSDIDTRHVNQDSNNWSFLFKRALNREVYWLLGFGGSPVTDRDGAWGFSWLPQQLSSSSFTDLNITGIKTVTAVTKEYAAPIAYIRENIPYIVGIRSSKTGKSFCTGILVTKYLVLTAAHCMKRDEIRYVAFSAMNGPPRPNFGETIPVSYTIKPLSYRVERTVVGGNQKEVHYNNFLLVQLAYEASRAPIQLITGDPEKVEGEIKNATEATSFGLTIEDNLETLRLTTVSLLSGNDTCERLLNETALPPDGSTVCIDGEAKSACPNEAGDGGNPLVVLRGSVFARLIAIGSAGVACQPGKRYSSYTRIYGINPFLNKYMNQLPIPVTSAPAPTKKT</sequence>
<evidence type="ECO:0000313" key="6">
    <source>
        <dbReference type="EMBL" id="TMW64599.1"/>
    </source>
</evidence>
<dbReference type="Proteomes" id="UP000794436">
    <property type="component" value="Unassembled WGS sequence"/>
</dbReference>
<dbReference type="Pfam" id="PF00089">
    <property type="entry name" value="Trypsin"/>
    <property type="match status" value="1"/>
</dbReference>
<dbReference type="PANTHER" id="PTHR24276">
    <property type="entry name" value="POLYSERASE-RELATED"/>
    <property type="match status" value="1"/>
</dbReference>
<keyword evidence="7" id="KW-1185">Reference proteome</keyword>
<dbReference type="GO" id="GO:0006508">
    <property type="term" value="P:proteolysis"/>
    <property type="evidence" value="ECO:0007669"/>
    <property type="project" value="InterPro"/>
</dbReference>
<name>A0A8K1CJ98_PYTOL</name>
<evidence type="ECO:0000259" key="5">
    <source>
        <dbReference type="PROSITE" id="PS50240"/>
    </source>
</evidence>
<feature type="domain" description="Peptidase S1" evidence="5">
    <location>
        <begin position="97"/>
        <end position="353"/>
    </location>
</feature>
<dbReference type="SMART" id="SM00020">
    <property type="entry name" value="Tryp_SPc"/>
    <property type="match status" value="1"/>
</dbReference>
<dbReference type="InterPro" id="IPR050430">
    <property type="entry name" value="Peptidase_S1"/>
</dbReference>
<evidence type="ECO:0000256" key="4">
    <source>
        <dbReference type="ARBA" id="ARBA00023180"/>
    </source>
</evidence>
<proteinExistence type="predicted"/>
<evidence type="ECO:0000256" key="1">
    <source>
        <dbReference type="ARBA" id="ARBA00022729"/>
    </source>
</evidence>
<gene>
    <name evidence="6" type="ORF">Poli38472_011479</name>
</gene>
<evidence type="ECO:0000256" key="3">
    <source>
        <dbReference type="ARBA" id="ARBA00023157"/>
    </source>
</evidence>
<dbReference type="PROSITE" id="PS50240">
    <property type="entry name" value="TRYPSIN_DOM"/>
    <property type="match status" value="1"/>
</dbReference>
<keyword evidence="3" id="KW-1015">Disulfide bond</keyword>
<dbReference type="InterPro" id="IPR043504">
    <property type="entry name" value="Peptidase_S1_PA_chymotrypsin"/>
</dbReference>
<dbReference type="InterPro" id="IPR001254">
    <property type="entry name" value="Trypsin_dom"/>
</dbReference>
<dbReference type="PROSITE" id="PS00134">
    <property type="entry name" value="TRYPSIN_HIS"/>
    <property type="match status" value="1"/>
</dbReference>
<organism evidence="6 7">
    <name type="scientific">Pythium oligandrum</name>
    <name type="common">Mycoparasitic fungus</name>
    <dbReference type="NCBI Taxonomy" id="41045"/>
    <lineage>
        <taxon>Eukaryota</taxon>
        <taxon>Sar</taxon>
        <taxon>Stramenopiles</taxon>
        <taxon>Oomycota</taxon>
        <taxon>Peronosporomycetes</taxon>
        <taxon>Pythiales</taxon>
        <taxon>Pythiaceae</taxon>
        <taxon>Pythium</taxon>
    </lineage>
</organism>